<evidence type="ECO:0000313" key="2">
    <source>
        <dbReference type="Proteomes" id="UP000823915"/>
    </source>
</evidence>
<reference evidence="1" key="1">
    <citation type="journal article" date="2021" name="PeerJ">
        <title>Extensive microbial diversity within the chicken gut microbiome revealed by metagenomics and culture.</title>
        <authorList>
            <person name="Gilroy R."/>
            <person name="Ravi A."/>
            <person name="Getino M."/>
            <person name="Pursley I."/>
            <person name="Horton D.L."/>
            <person name="Alikhan N.F."/>
            <person name="Baker D."/>
            <person name="Gharbi K."/>
            <person name="Hall N."/>
            <person name="Watson M."/>
            <person name="Adriaenssens E.M."/>
            <person name="Foster-Nyarko E."/>
            <person name="Jarju S."/>
            <person name="Secka A."/>
            <person name="Antonio M."/>
            <person name="Oren A."/>
            <person name="Chaudhuri R.R."/>
            <person name="La Ragione R."/>
            <person name="Hildebrand F."/>
            <person name="Pallen M.J."/>
        </authorList>
    </citation>
    <scope>NUCLEOTIDE SEQUENCE</scope>
    <source>
        <strain evidence="1">1282</strain>
    </source>
</reference>
<reference evidence="1" key="2">
    <citation type="submission" date="2021-04" db="EMBL/GenBank/DDBJ databases">
        <authorList>
            <person name="Gilroy R."/>
        </authorList>
    </citation>
    <scope>NUCLEOTIDE SEQUENCE</scope>
    <source>
        <strain evidence="1">1282</strain>
    </source>
</reference>
<accession>A0A9D1YDM9</accession>
<comment type="caution">
    <text evidence="1">The sequence shown here is derived from an EMBL/GenBank/DDBJ whole genome shotgun (WGS) entry which is preliminary data.</text>
</comment>
<dbReference type="AlphaFoldDB" id="A0A9D1YDM9"/>
<sequence length="300" mass="34618">MIDERAEFAAYTGVVVYDAKNKQDSAYLGRFTFDTLLRGEGLQRILTIVARGYLWQTDKPDMDRARDALRAWCSIPDSKKAKPKEAWQYETDFGWLHGAFPELVDEQGNGWFVRHIHGVRDFLKRHPEKVSKPALKNLEPLSHGWDAHWRDRVRQFQVPIFSPETKGGWVLRFDDILADALELGPLRSPTLALPPGLEQRLADSFPSVKPEVLLTLLRYYVANKQEDSPWVVLPVASFDAYFGTTAFSKKWLAQIPAAFMERQNQHFGVCRYRVREEWVEGCLSRDATFPEETREKPCAF</sequence>
<dbReference type="EMBL" id="DXDU01000112">
    <property type="protein sequence ID" value="HIY26894.1"/>
    <property type="molecule type" value="Genomic_DNA"/>
</dbReference>
<dbReference type="Proteomes" id="UP000823915">
    <property type="component" value="Unassembled WGS sequence"/>
</dbReference>
<protein>
    <submittedName>
        <fullName evidence="1">Uncharacterized protein</fullName>
    </submittedName>
</protein>
<evidence type="ECO:0000313" key="1">
    <source>
        <dbReference type="EMBL" id="HIY26894.1"/>
    </source>
</evidence>
<gene>
    <name evidence="1" type="ORF">H9838_06955</name>
</gene>
<proteinExistence type="predicted"/>
<organism evidence="1 2">
    <name type="scientific">Candidatus Acutalibacter pullistercoris</name>
    <dbReference type="NCBI Taxonomy" id="2838418"/>
    <lineage>
        <taxon>Bacteria</taxon>
        <taxon>Bacillati</taxon>
        <taxon>Bacillota</taxon>
        <taxon>Clostridia</taxon>
        <taxon>Eubacteriales</taxon>
        <taxon>Acutalibacteraceae</taxon>
        <taxon>Acutalibacter</taxon>
    </lineage>
</organism>
<name>A0A9D1YDM9_9FIRM</name>